<sequence length="156" mass="17801">MEYISENRTNIPSLRNPQIPSRPAERKVHLSQLFAMASLIARSLVLNSRRGVQLTSVRFANKMMADPMEHATGLEKQELLSKAAGNENPFDMRVYKRVSGDQTNPTSVPSFYERRLVGCICEEDATSINWMWLEKGESKRCECGYWFQLADAKPMV</sequence>
<dbReference type="InterPro" id="IPR002124">
    <property type="entry name" value="Cyt_c_oxidase_su5b"/>
</dbReference>
<name>A0A423TUQ6_PENVA</name>
<organism evidence="5 6">
    <name type="scientific">Penaeus vannamei</name>
    <name type="common">Whiteleg shrimp</name>
    <name type="synonym">Litopenaeus vannamei</name>
    <dbReference type="NCBI Taxonomy" id="6689"/>
    <lineage>
        <taxon>Eukaryota</taxon>
        <taxon>Metazoa</taxon>
        <taxon>Ecdysozoa</taxon>
        <taxon>Arthropoda</taxon>
        <taxon>Crustacea</taxon>
        <taxon>Multicrustacea</taxon>
        <taxon>Malacostraca</taxon>
        <taxon>Eumalacostraca</taxon>
        <taxon>Eucarida</taxon>
        <taxon>Decapoda</taxon>
        <taxon>Dendrobranchiata</taxon>
        <taxon>Penaeoidea</taxon>
        <taxon>Penaeidae</taxon>
        <taxon>Penaeus</taxon>
    </lineage>
</organism>
<accession>A0A423TUQ6</accession>
<dbReference type="GO" id="GO:0045277">
    <property type="term" value="C:respiratory chain complex IV"/>
    <property type="evidence" value="ECO:0007669"/>
    <property type="project" value="InterPro"/>
</dbReference>
<keyword evidence="2 3" id="KW-0862">Zinc</keyword>
<keyword evidence="6" id="KW-1185">Reference proteome</keyword>
<evidence type="ECO:0000313" key="5">
    <source>
        <dbReference type="EMBL" id="ROT80187.1"/>
    </source>
</evidence>
<dbReference type="GO" id="GO:0046872">
    <property type="term" value="F:metal ion binding"/>
    <property type="evidence" value="ECO:0007669"/>
    <property type="project" value="UniProtKB-KW"/>
</dbReference>
<feature type="binding site" evidence="3">
    <location>
        <position position="121"/>
    </location>
    <ligand>
        <name>Zn(2+)</name>
        <dbReference type="ChEBI" id="CHEBI:29105"/>
    </ligand>
</feature>
<feature type="region of interest" description="Disordered" evidence="4">
    <location>
        <begin position="1"/>
        <end position="22"/>
    </location>
</feature>
<dbReference type="CDD" id="cd00924">
    <property type="entry name" value="Cyt_c_Oxidase_Vb"/>
    <property type="match status" value="1"/>
</dbReference>
<evidence type="ECO:0000256" key="3">
    <source>
        <dbReference type="PIRSR" id="PIRSR602124-1"/>
    </source>
</evidence>
<evidence type="ECO:0000256" key="1">
    <source>
        <dbReference type="ARBA" id="ARBA00022723"/>
    </source>
</evidence>
<dbReference type="Proteomes" id="UP000283509">
    <property type="component" value="Unassembled WGS sequence"/>
</dbReference>
<evidence type="ECO:0000256" key="4">
    <source>
        <dbReference type="SAM" id="MobiDB-lite"/>
    </source>
</evidence>
<dbReference type="PROSITE" id="PS51359">
    <property type="entry name" value="COX5B_2"/>
    <property type="match status" value="1"/>
</dbReference>
<dbReference type="InterPro" id="IPR036972">
    <property type="entry name" value="Cyt_c_oxidase_su5b_sf"/>
</dbReference>
<feature type="compositionally biased region" description="Polar residues" evidence="4">
    <location>
        <begin position="1"/>
        <end position="19"/>
    </location>
</feature>
<dbReference type="PANTHER" id="PTHR10122">
    <property type="entry name" value="CYTOCHROME C OXIDASE SUBUNIT 5B, MITOCHONDRIAL"/>
    <property type="match status" value="1"/>
</dbReference>
<dbReference type="FunFam" id="2.60.11.10:FF:000004">
    <property type="entry name" value="Cytochrome c oxidase subunit 5B"/>
    <property type="match status" value="1"/>
</dbReference>
<dbReference type="Pfam" id="PF01215">
    <property type="entry name" value="COX5B"/>
    <property type="match status" value="1"/>
</dbReference>
<dbReference type="SUPFAM" id="SSF57802">
    <property type="entry name" value="Rubredoxin-like"/>
    <property type="match status" value="1"/>
</dbReference>
<protein>
    <submittedName>
        <fullName evidence="5">Mitochondrial cytochrome c oxidase subunit Vb</fullName>
    </submittedName>
</protein>
<evidence type="ECO:0000256" key="2">
    <source>
        <dbReference type="ARBA" id="ARBA00022833"/>
    </source>
</evidence>
<dbReference type="EMBL" id="QCYY01001145">
    <property type="protein sequence ID" value="ROT80187.1"/>
    <property type="molecule type" value="Genomic_DNA"/>
</dbReference>
<keyword evidence="1 3" id="KW-0479">Metal-binding</keyword>
<dbReference type="SMR" id="A0A423TUQ6"/>
<dbReference type="PANTHER" id="PTHR10122:SF0">
    <property type="entry name" value="CYTOCHROME C OXIDASE SUBUNIT 5B, ISOFORM A-RELATED"/>
    <property type="match status" value="1"/>
</dbReference>
<feature type="binding site" evidence="3">
    <location>
        <position position="143"/>
    </location>
    <ligand>
        <name>Zn(2+)</name>
        <dbReference type="ChEBI" id="CHEBI:29105"/>
    </ligand>
</feature>
<feature type="binding site" evidence="3">
    <location>
        <position position="119"/>
    </location>
    <ligand>
        <name>Zn(2+)</name>
        <dbReference type="ChEBI" id="CHEBI:29105"/>
    </ligand>
</feature>
<reference evidence="5 6" key="2">
    <citation type="submission" date="2019-01" db="EMBL/GenBank/DDBJ databases">
        <title>The decoding of complex shrimp genome reveals the adaptation for benthos swimmer, frequently molting mechanism and breeding impact on genome.</title>
        <authorList>
            <person name="Sun Y."/>
            <person name="Gao Y."/>
            <person name="Yu Y."/>
        </authorList>
    </citation>
    <scope>NUCLEOTIDE SEQUENCE [LARGE SCALE GENOMIC DNA]</scope>
    <source>
        <tissue evidence="5">Muscle</tissue>
    </source>
</reference>
<dbReference type="GO" id="GO:0005740">
    <property type="term" value="C:mitochondrial envelope"/>
    <property type="evidence" value="ECO:0007669"/>
    <property type="project" value="InterPro"/>
</dbReference>
<dbReference type="GO" id="GO:0006123">
    <property type="term" value="P:mitochondrial electron transport, cytochrome c to oxygen"/>
    <property type="evidence" value="ECO:0007669"/>
    <property type="project" value="InterPro"/>
</dbReference>
<comment type="caution">
    <text evidence="5">The sequence shown here is derived from an EMBL/GenBank/DDBJ whole genome shotgun (WGS) entry which is preliminary data.</text>
</comment>
<proteinExistence type="predicted"/>
<gene>
    <name evidence="5" type="ORF">C7M84_001094</name>
</gene>
<dbReference type="OrthoDB" id="10249250at2759"/>
<reference evidence="5 6" key="1">
    <citation type="submission" date="2018-04" db="EMBL/GenBank/DDBJ databases">
        <authorList>
            <person name="Zhang X."/>
            <person name="Yuan J."/>
            <person name="Li F."/>
            <person name="Xiang J."/>
        </authorList>
    </citation>
    <scope>NUCLEOTIDE SEQUENCE [LARGE SCALE GENOMIC DNA]</scope>
    <source>
        <tissue evidence="5">Muscle</tissue>
    </source>
</reference>
<evidence type="ECO:0000313" key="6">
    <source>
        <dbReference type="Proteomes" id="UP000283509"/>
    </source>
</evidence>
<dbReference type="AlphaFoldDB" id="A0A423TUQ6"/>
<dbReference type="Gene3D" id="2.60.11.10">
    <property type="entry name" value="Cytochrome c oxidase, subunit Vb"/>
    <property type="match status" value="1"/>
</dbReference>
<dbReference type="STRING" id="6689.A0A423TUQ6"/>
<feature type="binding site" evidence="3">
    <location>
        <position position="141"/>
    </location>
    <ligand>
        <name>Zn(2+)</name>
        <dbReference type="ChEBI" id="CHEBI:29105"/>
    </ligand>
</feature>